<reference evidence="2 3" key="1">
    <citation type="submission" date="2018-11" db="EMBL/GenBank/DDBJ databases">
        <title>Characterization of surface water Dickeya isolates.</title>
        <authorList>
            <person name="Van Gijsegem F."/>
            <person name="Pedron J."/>
        </authorList>
    </citation>
    <scope>NUCLEOTIDE SEQUENCE [LARGE SCALE GENOMIC DNA]</scope>
    <source>
        <strain evidence="2 3">FVG1-MFV-O17</strain>
    </source>
</reference>
<evidence type="ECO:0000313" key="3">
    <source>
        <dbReference type="Proteomes" id="UP000276061"/>
    </source>
</evidence>
<dbReference type="OrthoDB" id="6434547at2"/>
<dbReference type="AlphaFoldDB" id="A0A3N0G092"/>
<feature type="region of interest" description="Disordered" evidence="1">
    <location>
        <begin position="55"/>
        <end position="74"/>
    </location>
</feature>
<dbReference type="Proteomes" id="UP000276061">
    <property type="component" value="Unassembled WGS sequence"/>
</dbReference>
<evidence type="ECO:0000256" key="1">
    <source>
        <dbReference type="SAM" id="MobiDB-lite"/>
    </source>
</evidence>
<comment type="caution">
    <text evidence="2">The sequence shown here is derived from an EMBL/GenBank/DDBJ whole genome shotgun (WGS) entry which is preliminary data.</text>
</comment>
<organism evidence="2 3">
    <name type="scientific">Dickeya undicola</name>
    <dbReference type="NCBI Taxonomy" id="1577887"/>
    <lineage>
        <taxon>Bacteria</taxon>
        <taxon>Pseudomonadati</taxon>
        <taxon>Pseudomonadota</taxon>
        <taxon>Gammaproteobacteria</taxon>
        <taxon>Enterobacterales</taxon>
        <taxon>Pectobacteriaceae</taxon>
        <taxon>Dickeya</taxon>
    </lineage>
</organism>
<sequence length="74" mass="7931">MSQITVKAAPGVRVPREENARRYITDDTEVQVESTSAYYLRQISAGDLLIVAPGKVSSSSVGTKTKTEVSDGQS</sequence>
<protein>
    <recommendedName>
        <fullName evidence="4">DUF2635 domain-containing protein</fullName>
    </recommendedName>
</protein>
<proteinExistence type="predicted"/>
<accession>A0A3N0G092</accession>
<gene>
    <name evidence="2" type="ORF">EF878_11545</name>
</gene>
<feature type="compositionally biased region" description="Low complexity" evidence="1">
    <location>
        <begin position="55"/>
        <end position="64"/>
    </location>
</feature>
<feature type="compositionally biased region" description="Basic and acidic residues" evidence="1">
    <location>
        <begin position="65"/>
        <end position="74"/>
    </location>
</feature>
<evidence type="ECO:0008006" key="4">
    <source>
        <dbReference type="Google" id="ProtNLM"/>
    </source>
</evidence>
<dbReference type="RefSeq" id="WP_123252667.1">
    <property type="nucleotide sequence ID" value="NZ_RJLR01000020.1"/>
</dbReference>
<name>A0A3N0G092_9GAMM</name>
<dbReference type="EMBL" id="RJLR01000020">
    <property type="protein sequence ID" value="RNM05863.1"/>
    <property type="molecule type" value="Genomic_DNA"/>
</dbReference>
<evidence type="ECO:0000313" key="2">
    <source>
        <dbReference type="EMBL" id="RNM05863.1"/>
    </source>
</evidence>